<dbReference type="SUPFAM" id="SSF51695">
    <property type="entry name" value="PLC-like phosphodiesterases"/>
    <property type="match status" value="1"/>
</dbReference>
<accession>A0A3M7F852</accession>
<evidence type="ECO:0000256" key="3">
    <source>
        <dbReference type="SAM" id="Phobius"/>
    </source>
</evidence>
<evidence type="ECO:0000256" key="2">
    <source>
        <dbReference type="ARBA" id="ARBA00014286"/>
    </source>
</evidence>
<keyword evidence="3" id="KW-1133">Transmembrane helix</keyword>
<comment type="similarity">
    <text evidence="1">Belongs to the AIM6 family.</text>
</comment>
<name>A0A3M7F852_HORWE</name>
<dbReference type="PANTHER" id="PTHR31571">
    <property type="entry name" value="ALTERED INHERITANCE OF MITOCHONDRIA PROTEIN 6"/>
    <property type="match status" value="1"/>
</dbReference>
<comment type="caution">
    <text evidence="4">The sequence shown here is derived from an EMBL/GenBank/DDBJ whole genome shotgun (WGS) entry which is preliminary data.</text>
</comment>
<dbReference type="EMBL" id="QWIR01000140">
    <property type="protein sequence ID" value="RMY84980.1"/>
    <property type="molecule type" value="Genomic_DNA"/>
</dbReference>
<evidence type="ECO:0000256" key="1">
    <source>
        <dbReference type="ARBA" id="ARBA00008858"/>
    </source>
</evidence>
<dbReference type="GO" id="GO:0006629">
    <property type="term" value="P:lipid metabolic process"/>
    <property type="evidence" value="ECO:0007669"/>
    <property type="project" value="InterPro"/>
</dbReference>
<feature type="transmembrane region" description="Helical" evidence="3">
    <location>
        <begin position="124"/>
        <end position="147"/>
    </location>
</feature>
<protein>
    <recommendedName>
        <fullName evidence="2">Altered inheritance of mitochondria protein 6</fullName>
    </recommendedName>
</protein>
<organism evidence="4 5">
    <name type="scientific">Hortaea werneckii</name>
    <name type="common">Black yeast</name>
    <name type="synonym">Cladosporium werneckii</name>
    <dbReference type="NCBI Taxonomy" id="91943"/>
    <lineage>
        <taxon>Eukaryota</taxon>
        <taxon>Fungi</taxon>
        <taxon>Dikarya</taxon>
        <taxon>Ascomycota</taxon>
        <taxon>Pezizomycotina</taxon>
        <taxon>Dothideomycetes</taxon>
        <taxon>Dothideomycetidae</taxon>
        <taxon>Mycosphaerellales</taxon>
        <taxon>Teratosphaeriaceae</taxon>
        <taxon>Hortaea</taxon>
    </lineage>
</organism>
<keyword evidence="3" id="KW-0812">Transmembrane</keyword>
<dbReference type="AlphaFoldDB" id="A0A3M7F852"/>
<dbReference type="VEuPathDB" id="FungiDB:BTJ68_13626"/>
<proteinExistence type="inferred from homology"/>
<dbReference type="PANTHER" id="PTHR31571:SF1">
    <property type="entry name" value="ALTERED INHERITANCE OF MITOCHONDRIA PROTEIN 6"/>
    <property type="match status" value="1"/>
</dbReference>
<evidence type="ECO:0000313" key="5">
    <source>
        <dbReference type="Proteomes" id="UP000268823"/>
    </source>
</evidence>
<dbReference type="OrthoDB" id="4153866at2759"/>
<reference evidence="4 5" key="1">
    <citation type="journal article" date="2018" name="BMC Genomics">
        <title>Genomic evidence for intraspecific hybridization in a clonal and extremely halotolerant yeast.</title>
        <authorList>
            <person name="Gostincar C."/>
            <person name="Stajich J.E."/>
            <person name="Zupancic J."/>
            <person name="Zalar P."/>
            <person name="Gunde-Cimerman N."/>
        </authorList>
    </citation>
    <scope>NUCLEOTIDE SEQUENCE [LARGE SCALE GENOMIC DNA]</scope>
    <source>
        <strain evidence="4 5">EXF-2788</strain>
    </source>
</reference>
<dbReference type="Proteomes" id="UP000268823">
    <property type="component" value="Unassembled WGS sequence"/>
</dbReference>
<dbReference type="GO" id="GO:0008081">
    <property type="term" value="F:phosphoric diester hydrolase activity"/>
    <property type="evidence" value="ECO:0007669"/>
    <property type="project" value="InterPro"/>
</dbReference>
<dbReference type="InterPro" id="IPR017946">
    <property type="entry name" value="PLC-like_Pdiesterase_TIM-brl"/>
</dbReference>
<gene>
    <name evidence="4" type="ORF">D0861_06678</name>
</gene>
<dbReference type="InterPro" id="IPR051236">
    <property type="entry name" value="HAT_RTT109-like"/>
</dbReference>
<sequence length="497" mass="55665">MQKILYELKRLPVMDERASFQTSGQPPSQQQHHSFRGEHSVFAMGKTHGYQMLELHPDYGHCADNTGPPPEVGHRAIDCDAFGLYTDSDEEAAVTPKVKRSFPRRRAARSVLRRRRLAKSKAKTMAKLGIFGVPAVLLMFFGVLHVMETIFGRTSLLWNAENIVAASWERATVSDSEGRKAIGNAQPIPCHSHNDYLQRTPLLDALRWGFTGVEADVWLFDDDLYVGHHKAALSRTQTFKSTYIDPLIDILTADTPEGEAPRCTGDGIYKVAPNQTLTLLVDLKTDGDRTLQHVVQQTAKLRDMGCLSYWDGNKVNPREITLVATGNAPYDAIVANSTYRDVFYDAPLHALWEAPHSPISTSSPIYANNEKLDYGAAMATLQDGVNSNYLDFNASTSYYASTSFLSSVGFVWRGHLSDRQMGIIRGQIRGAKRRGLKARFWDVPTWPTSLRNHVWHVLIKEGADILSVDDLAAAAMQDWTVRVHDTSFEWFVKTKPD</sequence>
<evidence type="ECO:0000313" key="4">
    <source>
        <dbReference type="EMBL" id="RMY84980.1"/>
    </source>
</evidence>
<keyword evidence="3" id="KW-0472">Membrane</keyword>